<dbReference type="InterPro" id="IPR011701">
    <property type="entry name" value="MFS"/>
</dbReference>
<keyword evidence="4 6" id="KW-1133">Transmembrane helix</keyword>
<dbReference type="PANTHER" id="PTHR43124:SF3">
    <property type="entry name" value="CHLORAMPHENICOL EFFLUX PUMP RV0191"/>
    <property type="match status" value="1"/>
</dbReference>
<organism evidence="8 9">
    <name type="scientific">Streptomyces rectiviolaceus</name>
    <dbReference type="NCBI Taxonomy" id="332591"/>
    <lineage>
        <taxon>Bacteria</taxon>
        <taxon>Bacillati</taxon>
        <taxon>Actinomycetota</taxon>
        <taxon>Actinomycetes</taxon>
        <taxon>Kitasatosporales</taxon>
        <taxon>Streptomycetaceae</taxon>
        <taxon>Streptomyces</taxon>
    </lineage>
</organism>
<dbReference type="InterPro" id="IPR050189">
    <property type="entry name" value="MFS_Efflux_Transporters"/>
</dbReference>
<dbReference type="SUPFAM" id="SSF103473">
    <property type="entry name" value="MFS general substrate transporter"/>
    <property type="match status" value="1"/>
</dbReference>
<evidence type="ECO:0000256" key="1">
    <source>
        <dbReference type="ARBA" id="ARBA00004651"/>
    </source>
</evidence>
<feature type="transmembrane region" description="Helical" evidence="6">
    <location>
        <begin position="201"/>
        <end position="224"/>
    </location>
</feature>
<dbReference type="Gene3D" id="1.20.1250.20">
    <property type="entry name" value="MFS general substrate transporter like domains"/>
    <property type="match status" value="2"/>
</dbReference>
<feature type="transmembrane region" description="Helical" evidence="6">
    <location>
        <begin position="290"/>
        <end position="309"/>
    </location>
</feature>
<dbReference type="PROSITE" id="PS50850">
    <property type="entry name" value="MFS"/>
    <property type="match status" value="1"/>
</dbReference>
<dbReference type="InterPro" id="IPR036259">
    <property type="entry name" value="MFS_trans_sf"/>
</dbReference>
<comment type="subcellular location">
    <subcellularLocation>
        <location evidence="1">Cell membrane</location>
        <topology evidence="1">Multi-pass membrane protein</topology>
    </subcellularLocation>
</comment>
<keyword evidence="9" id="KW-1185">Reference proteome</keyword>
<dbReference type="CDD" id="cd17324">
    <property type="entry name" value="MFS_NepI_like"/>
    <property type="match status" value="1"/>
</dbReference>
<feature type="transmembrane region" description="Helical" evidence="6">
    <location>
        <begin position="330"/>
        <end position="353"/>
    </location>
</feature>
<feature type="transmembrane region" description="Helical" evidence="6">
    <location>
        <begin position="236"/>
        <end position="255"/>
    </location>
</feature>
<keyword evidence="2" id="KW-1003">Cell membrane</keyword>
<dbReference type="EMBL" id="BAAAUG010000073">
    <property type="protein sequence ID" value="GAA3115066.1"/>
    <property type="molecule type" value="Genomic_DNA"/>
</dbReference>
<evidence type="ECO:0000256" key="3">
    <source>
        <dbReference type="ARBA" id="ARBA00022692"/>
    </source>
</evidence>
<gene>
    <name evidence="8" type="ORF">GCM10010449_41470</name>
</gene>
<dbReference type="RefSeq" id="WP_344522492.1">
    <property type="nucleotide sequence ID" value="NZ_BAAAUG010000073.1"/>
</dbReference>
<keyword evidence="3 6" id="KW-0812">Transmembrane</keyword>
<dbReference type="Pfam" id="PF07690">
    <property type="entry name" value="MFS_1"/>
    <property type="match status" value="1"/>
</dbReference>
<feature type="transmembrane region" description="Helical" evidence="6">
    <location>
        <begin position="262"/>
        <end position="284"/>
    </location>
</feature>
<dbReference type="Proteomes" id="UP001501637">
    <property type="component" value="Unassembled WGS sequence"/>
</dbReference>
<feature type="transmembrane region" description="Helical" evidence="6">
    <location>
        <begin position="160"/>
        <end position="180"/>
    </location>
</feature>
<evidence type="ECO:0000313" key="8">
    <source>
        <dbReference type="EMBL" id="GAA3115066.1"/>
    </source>
</evidence>
<dbReference type="InterPro" id="IPR020846">
    <property type="entry name" value="MFS_dom"/>
</dbReference>
<feature type="transmembrane region" description="Helical" evidence="6">
    <location>
        <begin position="69"/>
        <end position="89"/>
    </location>
</feature>
<accession>A0ABP6MI53</accession>
<sequence>MPLALLALAISSFGIGTTEFIINGLLNEVAGDLHVSISTAGLLTSGYALGVVVGGPALTALTARMPRKVILLALMALFIAGSLLSAVAQTYGLLMFGRIVSAFAHGAFFGVSTVVAADMVEPAKRARAISLMFTGLTLANVLGVPMGTLLGQQFGWRSTFWVVAALGLIGLIGIALLVPHTPADPTEGLRGQLTAFRRPQVWLAFGITAIGISGLHASFTYVTPLMTEVAGYSSGAISWLLVLFGVGLVIGNLLGGKAADRALMPTILVVLAGLAATLALFTITVHNRPAAAATLALLGGVGFATLSPLQMYIIKQAGGANALVSSANIAAFNIGVALGAWVGGLTISAGLGYASVNGAGALLTTGGLLLAFLAAALGRRTPATSPTATPATEPAPAPARN</sequence>
<evidence type="ECO:0000256" key="2">
    <source>
        <dbReference type="ARBA" id="ARBA00022475"/>
    </source>
</evidence>
<evidence type="ECO:0000256" key="5">
    <source>
        <dbReference type="ARBA" id="ARBA00023136"/>
    </source>
</evidence>
<keyword evidence="5 6" id="KW-0472">Membrane</keyword>
<evidence type="ECO:0000256" key="6">
    <source>
        <dbReference type="SAM" id="Phobius"/>
    </source>
</evidence>
<evidence type="ECO:0000256" key="4">
    <source>
        <dbReference type="ARBA" id="ARBA00022989"/>
    </source>
</evidence>
<feature type="transmembrane region" description="Helical" evidence="6">
    <location>
        <begin position="359"/>
        <end position="377"/>
    </location>
</feature>
<name>A0ABP6MI53_9ACTN</name>
<feature type="domain" description="Major facilitator superfamily (MFS) profile" evidence="7">
    <location>
        <begin position="4"/>
        <end position="379"/>
    </location>
</feature>
<comment type="caution">
    <text evidence="8">The sequence shown here is derived from an EMBL/GenBank/DDBJ whole genome shotgun (WGS) entry which is preliminary data.</text>
</comment>
<feature type="transmembrane region" description="Helical" evidence="6">
    <location>
        <begin position="95"/>
        <end position="117"/>
    </location>
</feature>
<protein>
    <submittedName>
        <fullName evidence="8">MFS transporter</fullName>
    </submittedName>
</protein>
<evidence type="ECO:0000259" key="7">
    <source>
        <dbReference type="PROSITE" id="PS50850"/>
    </source>
</evidence>
<dbReference type="PANTHER" id="PTHR43124">
    <property type="entry name" value="PURINE EFFLUX PUMP PBUE"/>
    <property type="match status" value="1"/>
</dbReference>
<evidence type="ECO:0000313" key="9">
    <source>
        <dbReference type="Proteomes" id="UP001501637"/>
    </source>
</evidence>
<feature type="transmembrane region" description="Helical" evidence="6">
    <location>
        <begin position="42"/>
        <end position="62"/>
    </location>
</feature>
<feature type="transmembrane region" description="Helical" evidence="6">
    <location>
        <begin position="129"/>
        <end position="148"/>
    </location>
</feature>
<reference evidence="9" key="1">
    <citation type="journal article" date="2019" name="Int. J. Syst. Evol. Microbiol.">
        <title>The Global Catalogue of Microorganisms (GCM) 10K type strain sequencing project: providing services to taxonomists for standard genome sequencing and annotation.</title>
        <authorList>
            <consortium name="The Broad Institute Genomics Platform"/>
            <consortium name="The Broad Institute Genome Sequencing Center for Infectious Disease"/>
            <person name="Wu L."/>
            <person name="Ma J."/>
        </authorList>
    </citation>
    <scope>NUCLEOTIDE SEQUENCE [LARGE SCALE GENOMIC DNA]</scope>
    <source>
        <strain evidence="9">JCM 9092</strain>
    </source>
</reference>
<proteinExistence type="predicted"/>